<reference evidence="3 4" key="1">
    <citation type="submission" date="2019-03" db="EMBL/GenBank/DDBJ databases">
        <title>Single cell metagenomics reveals metabolic interactions within the superorganism composed of flagellate Streblomastix strix and complex community of Bacteroidetes bacteria on its surface.</title>
        <authorList>
            <person name="Treitli S.C."/>
            <person name="Kolisko M."/>
            <person name="Husnik F."/>
            <person name="Keeling P."/>
            <person name="Hampl V."/>
        </authorList>
    </citation>
    <scope>NUCLEOTIDE SEQUENCE [LARGE SCALE GENOMIC DNA]</scope>
    <source>
        <strain evidence="3">ST1C</strain>
    </source>
</reference>
<dbReference type="OrthoDB" id="10262287at2759"/>
<dbReference type="AlphaFoldDB" id="A0A5J4WZ62"/>
<dbReference type="Gene3D" id="3.40.50.1910">
    <property type="match status" value="1"/>
</dbReference>
<dbReference type="InterPro" id="IPR001619">
    <property type="entry name" value="Sec1-like"/>
</dbReference>
<dbReference type="Gene3D" id="3.90.830.10">
    <property type="entry name" value="Syntaxin Binding Protein 1, Chain A, domain 2"/>
    <property type="match status" value="1"/>
</dbReference>
<dbReference type="InterPro" id="IPR027482">
    <property type="entry name" value="Sec1-like_dom2"/>
</dbReference>
<name>A0A5J4WZ62_9EUKA</name>
<dbReference type="Gene3D" id="1.25.40.850">
    <property type="match status" value="1"/>
</dbReference>
<accession>A0A5J4WZ62</accession>
<sequence>MITPLATQLTYLGLVDEFMGIQTSCINFESSKSEVKKQRVILRQSDSILSEIGDLQFGIVGKKLHDHAKGLSDTVETGKAAADIAGLHQFVKQLPEVTQRQQNLSMHIQLAEQINRAVNERRFHEQLEVEQALLHQSDAVGVGGLSGSSISSLNTLNGKGTTNTVSSFLGSNTNASDYIEERMGLGTSPWSILRLIGLYTQTVAGLKQSAYEALKSSFLQTYGYHHIHTLVNAETAGILKQPETKQCHFAKQARILHLLVDEEEIENENDPNDFSYTFACYAPLSVRIIQYAFNRPRGWISSSIDEGMQLTTGDMHGYSIKYIQGVQSQSEQRQDSQSSTISQQQSVTPMQGKGKGGLGGLDIEQIIDFLKKSNSNQQNTTNASLVLDSPITQPQPHSTFTAPRNTTITRNGVQISGDTIEALAALDQQLTSASAQGIATTLNQSNTNATLIVFVGGITYAEVSAIRHFARKQNKNIIIATTGVINGSRFVETMREEIRNRMSQT</sequence>
<evidence type="ECO:0000313" key="4">
    <source>
        <dbReference type="Proteomes" id="UP000324800"/>
    </source>
</evidence>
<dbReference type="InterPro" id="IPR043155">
    <property type="entry name" value="VPS33_dom3b"/>
</dbReference>
<dbReference type="Proteomes" id="UP000324800">
    <property type="component" value="Unassembled WGS sequence"/>
</dbReference>
<dbReference type="GO" id="GO:0016192">
    <property type="term" value="P:vesicle-mediated transport"/>
    <property type="evidence" value="ECO:0007669"/>
    <property type="project" value="InterPro"/>
</dbReference>
<gene>
    <name evidence="3" type="ORF">EZS28_004265</name>
</gene>
<comment type="similarity">
    <text evidence="1">Belongs to the STXBP/unc-18/SEC1 family.</text>
</comment>
<dbReference type="EMBL" id="SNRW01000600">
    <property type="protein sequence ID" value="KAA6400211.1"/>
    <property type="molecule type" value="Genomic_DNA"/>
</dbReference>
<proteinExistence type="inferred from homology"/>
<evidence type="ECO:0000256" key="1">
    <source>
        <dbReference type="ARBA" id="ARBA00009884"/>
    </source>
</evidence>
<comment type="caution">
    <text evidence="3">The sequence shown here is derived from an EMBL/GenBank/DDBJ whole genome shotgun (WGS) entry which is preliminary data.</text>
</comment>
<protein>
    <submittedName>
        <fullName evidence="3">Putative vacuolar protein-sorting-associated protein 33</fullName>
    </submittedName>
</protein>
<feature type="region of interest" description="Disordered" evidence="2">
    <location>
        <begin position="326"/>
        <end position="355"/>
    </location>
</feature>
<dbReference type="SUPFAM" id="SSF56815">
    <property type="entry name" value="Sec1/munc18-like (SM) proteins"/>
    <property type="match status" value="1"/>
</dbReference>
<dbReference type="PANTHER" id="PTHR11679">
    <property type="entry name" value="VESICLE PROTEIN SORTING-ASSOCIATED"/>
    <property type="match status" value="1"/>
</dbReference>
<dbReference type="InterPro" id="IPR036045">
    <property type="entry name" value="Sec1-like_sf"/>
</dbReference>
<evidence type="ECO:0000313" key="3">
    <source>
        <dbReference type="EMBL" id="KAA6400211.1"/>
    </source>
</evidence>
<feature type="compositionally biased region" description="Low complexity" evidence="2">
    <location>
        <begin position="327"/>
        <end position="346"/>
    </location>
</feature>
<dbReference type="Pfam" id="PF00995">
    <property type="entry name" value="Sec1"/>
    <property type="match status" value="2"/>
</dbReference>
<dbReference type="InterPro" id="IPR043127">
    <property type="entry name" value="Sec-1-like_dom3a"/>
</dbReference>
<evidence type="ECO:0000256" key="2">
    <source>
        <dbReference type="SAM" id="MobiDB-lite"/>
    </source>
</evidence>
<organism evidence="3 4">
    <name type="scientific">Streblomastix strix</name>
    <dbReference type="NCBI Taxonomy" id="222440"/>
    <lineage>
        <taxon>Eukaryota</taxon>
        <taxon>Metamonada</taxon>
        <taxon>Preaxostyla</taxon>
        <taxon>Oxymonadida</taxon>
        <taxon>Streblomastigidae</taxon>
        <taxon>Streblomastix</taxon>
    </lineage>
</organism>